<dbReference type="PANTHER" id="PTHR32329">
    <property type="entry name" value="BIFUNCTIONAL PROTEIN [INCLUDES 2-HYDROXYACYL-COA DEHYDRATASE (N-TER) AND ITS ACTIVATOR DOMAIN (C_TERM)-RELATED"/>
    <property type="match status" value="1"/>
</dbReference>
<accession>R4K8B8</accession>
<dbReference type="OrthoDB" id="9780120at2"/>
<keyword evidence="3" id="KW-1185">Reference proteome</keyword>
<name>R4K8B8_CLOPA</name>
<evidence type="ECO:0000313" key="3">
    <source>
        <dbReference type="Proteomes" id="UP000013523"/>
    </source>
</evidence>
<organism evidence="2 3">
    <name type="scientific">Clostridium pasteurianum BC1</name>
    <dbReference type="NCBI Taxonomy" id="86416"/>
    <lineage>
        <taxon>Bacteria</taxon>
        <taxon>Bacillati</taxon>
        <taxon>Bacillota</taxon>
        <taxon>Clostridia</taxon>
        <taxon>Eubacteriales</taxon>
        <taxon>Clostridiaceae</taxon>
        <taxon>Clostridium</taxon>
    </lineage>
</organism>
<evidence type="ECO:0000259" key="1">
    <source>
        <dbReference type="Pfam" id="PF09989"/>
    </source>
</evidence>
<sequence>MKIGIPKGLLYCKYYPFVNNFFSELGAEIITSEDTNREILDLGVKFSVDDACLPVKIFHGHVASIKDKCDFIFIPRFMEVDKGQSICPKFCGLPEMVKNSIPELPQIITEPIYGLNDKKLWEFSRKIGKRLKKDRKSIEKAFIDSLAIQKKFNVGKYDKNYKLKIALVGHPYNIYDNFTNMDIIKKLNKMNIGVVTEEYVEKESIDEEVNKLFKRPFWTFARNSYGFAAHVGEHKKVDGIIYISSFACGIDSVVIELIKDKLNNFPILVLKVDEQTGEAGVETRIEAFTDMLERRCS</sequence>
<dbReference type="RefSeq" id="WP_015617078.1">
    <property type="nucleotide sequence ID" value="NC_021182.1"/>
</dbReference>
<dbReference type="PATRIC" id="fig|86416.3.peg.4060"/>
<dbReference type="Gene3D" id="3.40.50.11900">
    <property type="match status" value="1"/>
</dbReference>
<dbReference type="Pfam" id="PF09989">
    <property type="entry name" value="DUF2229"/>
    <property type="match status" value="1"/>
</dbReference>
<protein>
    <recommendedName>
        <fullName evidence="1">DUF2229 domain-containing protein</fullName>
    </recommendedName>
</protein>
<dbReference type="AlphaFoldDB" id="R4K8B8"/>
<dbReference type="EMBL" id="CP003261">
    <property type="protein sequence ID" value="AGK98803.1"/>
    <property type="molecule type" value="Genomic_DNA"/>
</dbReference>
<reference evidence="2 3" key="1">
    <citation type="submission" date="2012-01" db="EMBL/GenBank/DDBJ databases">
        <title>Complete sequence of chromosome of Clostridium pasteurianum BC1.</title>
        <authorList>
            <consortium name="US DOE Joint Genome Institute"/>
            <person name="Lucas S."/>
            <person name="Han J."/>
            <person name="Lapidus A."/>
            <person name="Cheng J.-F."/>
            <person name="Goodwin L."/>
            <person name="Pitluck S."/>
            <person name="Peters L."/>
            <person name="Mikhailova N."/>
            <person name="Teshima H."/>
            <person name="Detter J.C."/>
            <person name="Han C."/>
            <person name="Tapia R."/>
            <person name="Land M."/>
            <person name="Hauser L."/>
            <person name="Kyrpides N."/>
            <person name="Ivanova N."/>
            <person name="Pagani I."/>
            <person name="Dunn J."/>
            <person name="Taghavi S."/>
            <person name="Francis A."/>
            <person name="van der Lelie D."/>
            <person name="Woyke T."/>
        </authorList>
    </citation>
    <scope>NUCLEOTIDE SEQUENCE [LARGE SCALE GENOMIC DNA]</scope>
    <source>
        <strain evidence="2 3">BC1</strain>
    </source>
</reference>
<dbReference type="Proteomes" id="UP000013523">
    <property type="component" value="Chromosome"/>
</dbReference>
<dbReference type="InterPro" id="IPR018709">
    <property type="entry name" value="CoA_activase_DUF2229"/>
</dbReference>
<feature type="domain" description="DUF2229" evidence="1">
    <location>
        <begin position="2"/>
        <end position="199"/>
    </location>
</feature>
<evidence type="ECO:0000313" key="2">
    <source>
        <dbReference type="EMBL" id="AGK98803.1"/>
    </source>
</evidence>
<dbReference type="HOGENOM" id="CLU_079876_0_0_9"/>
<dbReference type="eggNOG" id="COG3580">
    <property type="taxonomic scope" value="Bacteria"/>
</dbReference>
<dbReference type="KEGG" id="cpas:Clopa_4063"/>
<dbReference type="PANTHER" id="PTHR32329:SF2">
    <property type="entry name" value="BIFUNCTIONAL PROTEIN [INCLUDES 2-HYDROXYACYL-COA DEHYDRATASE (N-TER) AND ITS ACTIVATOR DOMAIN (C_TERM)"/>
    <property type="match status" value="1"/>
</dbReference>
<dbReference type="InterPro" id="IPR051805">
    <property type="entry name" value="Dehydratase_Activator_Redct"/>
</dbReference>
<dbReference type="STRING" id="86416.Clopa_4063"/>
<proteinExistence type="predicted"/>
<gene>
    <name evidence="2" type="ORF">Clopa_4063</name>
</gene>